<proteinExistence type="inferred from homology"/>
<evidence type="ECO:0000313" key="9">
    <source>
        <dbReference type="EMBL" id="HIS74027.1"/>
    </source>
</evidence>
<dbReference type="SUPFAM" id="SSF64182">
    <property type="entry name" value="DHH phosphoesterases"/>
    <property type="match status" value="1"/>
</dbReference>
<dbReference type="Pfam" id="PF17768">
    <property type="entry name" value="RecJ_OB"/>
    <property type="match status" value="1"/>
</dbReference>
<feature type="domain" description="DHHA1" evidence="7">
    <location>
        <begin position="347"/>
        <end position="442"/>
    </location>
</feature>
<dbReference type="EMBL" id="DVJQ01000028">
    <property type="protein sequence ID" value="HIS74027.1"/>
    <property type="molecule type" value="Genomic_DNA"/>
</dbReference>
<evidence type="ECO:0000256" key="5">
    <source>
        <dbReference type="ARBA" id="ARBA00022839"/>
    </source>
</evidence>
<keyword evidence="5 9" id="KW-0269">Exonuclease</keyword>
<name>A0A9D1FHY5_9BACT</name>
<evidence type="ECO:0000256" key="1">
    <source>
        <dbReference type="ARBA" id="ARBA00005915"/>
    </source>
</evidence>
<dbReference type="PANTHER" id="PTHR30255:SF2">
    <property type="entry name" value="SINGLE-STRANDED-DNA-SPECIFIC EXONUCLEASE RECJ"/>
    <property type="match status" value="1"/>
</dbReference>
<dbReference type="Pfam" id="PF01368">
    <property type="entry name" value="DHH"/>
    <property type="match status" value="1"/>
</dbReference>
<comment type="caution">
    <text evidence="9">The sequence shown here is derived from an EMBL/GenBank/DDBJ whole genome shotgun (WGS) entry which is preliminary data.</text>
</comment>
<evidence type="ECO:0000259" key="6">
    <source>
        <dbReference type="Pfam" id="PF01368"/>
    </source>
</evidence>
<evidence type="ECO:0000259" key="8">
    <source>
        <dbReference type="Pfam" id="PF17768"/>
    </source>
</evidence>
<dbReference type="Gene3D" id="2.40.50.460">
    <property type="match status" value="1"/>
</dbReference>
<reference evidence="9" key="2">
    <citation type="journal article" date="2021" name="PeerJ">
        <title>Extensive microbial diversity within the chicken gut microbiome revealed by metagenomics and culture.</title>
        <authorList>
            <person name="Gilroy R."/>
            <person name="Ravi A."/>
            <person name="Getino M."/>
            <person name="Pursley I."/>
            <person name="Horton D.L."/>
            <person name="Alikhan N.F."/>
            <person name="Baker D."/>
            <person name="Gharbi K."/>
            <person name="Hall N."/>
            <person name="Watson M."/>
            <person name="Adriaenssens E.M."/>
            <person name="Foster-Nyarko E."/>
            <person name="Jarju S."/>
            <person name="Secka A."/>
            <person name="Antonio M."/>
            <person name="Oren A."/>
            <person name="Chaudhuri R.R."/>
            <person name="La Ragione R."/>
            <person name="Hildebrand F."/>
            <person name="Pallen M.J."/>
        </authorList>
    </citation>
    <scope>NUCLEOTIDE SEQUENCE</scope>
    <source>
        <strain evidence="9">CHK152-2871</strain>
    </source>
</reference>
<dbReference type="GO" id="GO:0006281">
    <property type="term" value="P:DNA repair"/>
    <property type="evidence" value="ECO:0007669"/>
    <property type="project" value="InterPro"/>
</dbReference>
<sequence>MNYKKIIQKEIPQINTEVLEFIKNPVVCELLAQRGITDINDVKKYIDCKNQRLSTLDIFTDGQKVLERIRKAINNKEKILVWGDFDSDGVTSSALMHKTLSLLNADFEVFIPNREEHGHGINSKEALRLVSKHKIKLMITVDCGISNISEVNLLKSLGVDVIITDHHKVEGDIPNAYAILNPQAPNSLVEKLSVKEIEDLSRLAGVGVAYKLALALLEQDENEELLALACTGTISDVVPLIGENRTIVSRGLDAINNGANKGISILFKNLAKNNITSTDIAFLLTPRINAVGRLSTPELAFDFLTQNNESTLNFLIEKLDNFNKIRQSLCENIYLEAKELTKDCLNESAIVLFNSDWHIGIIGIVASKIVDDTQKPVFMVTKDTNGVARCSIRSVAGYNVYEILKKNSDLFLGYGGHSLAGGFSFDLDKHSFDEIKEALLNTIDESEEKASTDITYVDKFLNPQEINKDFIEKISILEPFGQENPQPVFALNNAILINSKTIGKNSNHLKFFCQKDGYEFECIKWCENEFNLPPNSKIDIAFYPHINTFNGSENIQLEIFDVYCERFCHQKCTKSLKLFDHRKKTGILPQISDYLSKDSLDIVVWAKKIKTLNLLKKYPQIENRICKQVKKHQAVMFFDYPSNTDEMRDILSKICPSKIHFMNNECNDNMEDTLKTISGMLKFAHNHKNGVVDILKIAQATGTSEIFVQLSLEIFENCGTIDILDVDKICYLKPIDIELIKKQSLFELLNDEFSNISDFKKHLANDDIDKMYEIINSCIK</sequence>
<accession>A0A9D1FHY5</accession>
<dbReference type="NCBIfam" id="TIGR00644">
    <property type="entry name" value="recJ"/>
    <property type="match status" value="1"/>
</dbReference>
<dbReference type="InterPro" id="IPR051673">
    <property type="entry name" value="SSDNA_exonuclease_RecJ"/>
</dbReference>
<keyword evidence="4" id="KW-0378">Hydrolase</keyword>
<dbReference type="InterPro" id="IPR041122">
    <property type="entry name" value="RecJ_OB"/>
</dbReference>
<dbReference type="GO" id="GO:0003676">
    <property type="term" value="F:nucleic acid binding"/>
    <property type="evidence" value="ECO:0007669"/>
    <property type="project" value="InterPro"/>
</dbReference>
<dbReference type="PANTHER" id="PTHR30255">
    <property type="entry name" value="SINGLE-STRANDED-DNA-SPECIFIC EXONUCLEASE RECJ"/>
    <property type="match status" value="1"/>
</dbReference>
<dbReference type="InterPro" id="IPR004610">
    <property type="entry name" value="RecJ"/>
</dbReference>
<protein>
    <recommendedName>
        <fullName evidence="2">Single-stranded-DNA-specific exonuclease RecJ</fullName>
    </recommendedName>
</protein>
<keyword evidence="3" id="KW-0540">Nuclease</keyword>
<evidence type="ECO:0000256" key="3">
    <source>
        <dbReference type="ARBA" id="ARBA00022722"/>
    </source>
</evidence>
<gene>
    <name evidence="9" type="primary">recJ</name>
    <name evidence="9" type="ORF">IAA86_03285</name>
</gene>
<feature type="domain" description="DDH" evidence="6">
    <location>
        <begin position="78"/>
        <end position="233"/>
    </location>
</feature>
<dbReference type="InterPro" id="IPR001667">
    <property type="entry name" value="DDH_dom"/>
</dbReference>
<comment type="similarity">
    <text evidence="1">Belongs to the RecJ family.</text>
</comment>
<evidence type="ECO:0000256" key="2">
    <source>
        <dbReference type="ARBA" id="ARBA00019841"/>
    </source>
</evidence>
<feature type="domain" description="RecJ OB" evidence="8">
    <location>
        <begin position="457"/>
        <end position="559"/>
    </location>
</feature>
<dbReference type="Proteomes" id="UP000886865">
    <property type="component" value="Unassembled WGS sequence"/>
</dbReference>
<reference evidence="9" key="1">
    <citation type="submission" date="2020-10" db="EMBL/GenBank/DDBJ databases">
        <authorList>
            <person name="Gilroy R."/>
        </authorList>
    </citation>
    <scope>NUCLEOTIDE SEQUENCE</scope>
    <source>
        <strain evidence="9">CHK152-2871</strain>
    </source>
</reference>
<evidence type="ECO:0000256" key="4">
    <source>
        <dbReference type="ARBA" id="ARBA00022801"/>
    </source>
</evidence>
<organism evidence="9 10">
    <name type="scientific">Candidatus Galligastranaerophilus intestinavium</name>
    <dbReference type="NCBI Taxonomy" id="2840836"/>
    <lineage>
        <taxon>Bacteria</taxon>
        <taxon>Candidatus Galligastranaerophilus</taxon>
    </lineage>
</organism>
<dbReference type="GO" id="GO:0006310">
    <property type="term" value="P:DNA recombination"/>
    <property type="evidence" value="ECO:0007669"/>
    <property type="project" value="InterPro"/>
</dbReference>
<dbReference type="InterPro" id="IPR003156">
    <property type="entry name" value="DHHA1_dom"/>
</dbReference>
<dbReference type="AlphaFoldDB" id="A0A9D1FHY5"/>
<evidence type="ECO:0000259" key="7">
    <source>
        <dbReference type="Pfam" id="PF02272"/>
    </source>
</evidence>
<dbReference type="Gene3D" id="3.90.1640.30">
    <property type="match status" value="1"/>
</dbReference>
<evidence type="ECO:0000313" key="10">
    <source>
        <dbReference type="Proteomes" id="UP000886865"/>
    </source>
</evidence>
<dbReference type="GO" id="GO:0008409">
    <property type="term" value="F:5'-3' exonuclease activity"/>
    <property type="evidence" value="ECO:0007669"/>
    <property type="project" value="InterPro"/>
</dbReference>
<dbReference type="Pfam" id="PF02272">
    <property type="entry name" value="DHHA1"/>
    <property type="match status" value="1"/>
</dbReference>
<dbReference type="InterPro" id="IPR038763">
    <property type="entry name" value="DHH_sf"/>
</dbReference>